<dbReference type="EMBL" id="JATAAI010000004">
    <property type="protein sequence ID" value="KAK1746432.1"/>
    <property type="molecule type" value="Genomic_DNA"/>
</dbReference>
<dbReference type="Gene3D" id="6.10.140.530">
    <property type="match status" value="1"/>
</dbReference>
<keyword evidence="3" id="KW-0067">ATP-binding</keyword>
<dbReference type="PANTHER" id="PTHR33418">
    <property type="entry name" value="HELICASE-ASSOCIATED"/>
    <property type="match status" value="1"/>
</dbReference>
<reference evidence="3" key="1">
    <citation type="submission" date="2023-06" db="EMBL/GenBank/DDBJ databases">
        <title>Survivors Of The Sea: Transcriptome response of Skeletonema marinoi to long-term dormancy.</title>
        <authorList>
            <person name="Pinder M.I.M."/>
            <person name="Kourtchenko O."/>
            <person name="Robertson E.K."/>
            <person name="Larsson T."/>
            <person name="Maumus F."/>
            <person name="Osuna-Cruz C.M."/>
            <person name="Vancaester E."/>
            <person name="Stenow R."/>
            <person name="Vandepoele K."/>
            <person name="Ploug H."/>
            <person name="Bruchert V."/>
            <person name="Godhe A."/>
            <person name="Topel M."/>
        </authorList>
    </citation>
    <scope>NUCLEOTIDE SEQUENCE</scope>
    <source>
        <strain evidence="3">R05AC</strain>
    </source>
</reference>
<protein>
    <submittedName>
        <fullName evidence="3">Helicase-associated domain-containing protein</fullName>
    </submittedName>
</protein>
<dbReference type="Pfam" id="PF03457">
    <property type="entry name" value="HA"/>
    <property type="match status" value="1"/>
</dbReference>
<evidence type="ECO:0000259" key="2">
    <source>
        <dbReference type="Pfam" id="PF03457"/>
    </source>
</evidence>
<evidence type="ECO:0000313" key="4">
    <source>
        <dbReference type="Proteomes" id="UP001224775"/>
    </source>
</evidence>
<name>A0AAD8YHY8_9STRA</name>
<dbReference type="AlphaFoldDB" id="A0AAD8YHY8"/>
<dbReference type="GO" id="GO:0004386">
    <property type="term" value="F:helicase activity"/>
    <property type="evidence" value="ECO:0007669"/>
    <property type="project" value="UniProtKB-KW"/>
</dbReference>
<gene>
    <name evidence="3" type="ORF">QTG54_003039</name>
</gene>
<accession>A0AAD8YHY8</accession>
<evidence type="ECO:0000256" key="1">
    <source>
        <dbReference type="SAM" id="MobiDB-lite"/>
    </source>
</evidence>
<keyword evidence="4" id="KW-1185">Reference proteome</keyword>
<keyword evidence="3" id="KW-0547">Nucleotide-binding</keyword>
<keyword evidence="3" id="KW-0347">Helicase</keyword>
<keyword evidence="3" id="KW-0378">Hydrolase</keyword>
<dbReference type="InterPro" id="IPR005114">
    <property type="entry name" value="Helicase_assoc"/>
</dbReference>
<feature type="compositionally biased region" description="Basic and acidic residues" evidence="1">
    <location>
        <begin position="13"/>
        <end position="22"/>
    </location>
</feature>
<feature type="region of interest" description="Disordered" evidence="1">
    <location>
        <begin position="1"/>
        <end position="22"/>
    </location>
</feature>
<dbReference type="Proteomes" id="UP001224775">
    <property type="component" value="Unassembled WGS sequence"/>
</dbReference>
<organism evidence="3 4">
    <name type="scientific">Skeletonema marinoi</name>
    <dbReference type="NCBI Taxonomy" id="267567"/>
    <lineage>
        <taxon>Eukaryota</taxon>
        <taxon>Sar</taxon>
        <taxon>Stramenopiles</taxon>
        <taxon>Ochrophyta</taxon>
        <taxon>Bacillariophyta</taxon>
        <taxon>Coscinodiscophyceae</taxon>
        <taxon>Thalassiosirophycidae</taxon>
        <taxon>Thalassiosirales</taxon>
        <taxon>Skeletonemataceae</taxon>
        <taxon>Skeletonema</taxon>
        <taxon>Skeletonema marinoi-dohrnii complex</taxon>
    </lineage>
</organism>
<evidence type="ECO:0000313" key="3">
    <source>
        <dbReference type="EMBL" id="KAK1746432.1"/>
    </source>
</evidence>
<proteinExistence type="predicted"/>
<sequence length="264" mass="28375">MSAQQHVHNIFAETHDEQQHDEADANNDVAYRSYENRPVAEAAAAAASTTNNTGTAAEEGILPPAIAIPPVTNLYNAAQSVGGSVMPHAQMLLQAAAGGGRHLTTTTTTTAGTMPYSVAAQPPNNHQLPRPPMNIFDAAEDAYAQHIADLHAASQYATVDATAPVAAANNENSNDDTTDDVGGPIAAPTLPPIYPKNIGMPETIIPSKWLTRYNELKRYKQVHGDCCVPQDAPQHKQLSAWVRTQKQQYKLMKEGKHCHMSNLV</sequence>
<dbReference type="PANTHER" id="PTHR33418:SF1">
    <property type="entry name" value="HELICASE-ASSOCIATED DOMAIN-CONTAINING PROTEIN"/>
    <property type="match status" value="1"/>
</dbReference>
<comment type="caution">
    <text evidence="3">The sequence shown here is derived from an EMBL/GenBank/DDBJ whole genome shotgun (WGS) entry which is preliminary data.</text>
</comment>
<feature type="domain" description="Helicase-associated" evidence="2">
    <location>
        <begin position="207"/>
        <end position="252"/>
    </location>
</feature>